<feature type="chain" id="PRO_5046037840" description="Secreted protein" evidence="1">
    <location>
        <begin position="27"/>
        <end position="137"/>
    </location>
</feature>
<sequence>MRKSALSAAVTVIAATIAGAAAPARAATAEHSKIKLEAGAGNHLNTGSVIYKPVGAPNALKILTVRATGAQDDCAWIEWNEPGFGWRRLTSEPSCGGTTVVETTDRVISANDGYQIKVRLVAYHGSELAHKDVENLG</sequence>
<evidence type="ECO:0008006" key="4">
    <source>
        <dbReference type="Google" id="ProtNLM"/>
    </source>
</evidence>
<name>A0ABT6WSE6_9ACTN</name>
<organism evidence="2 3">
    <name type="scientific">Actinoplanes sandaracinus</name>
    <dbReference type="NCBI Taxonomy" id="3045177"/>
    <lineage>
        <taxon>Bacteria</taxon>
        <taxon>Bacillati</taxon>
        <taxon>Actinomycetota</taxon>
        <taxon>Actinomycetes</taxon>
        <taxon>Micromonosporales</taxon>
        <taxon>Micromonosporaceae</taxon>
        <taxon>Actinoplanes</taxon>
    </lineage>
</organism>
<gene>
    <name evidence="2" type="ORF">QLQ12_28830</name>
</gene>
<protein>
    <recommendedName>
        <fullName evidence="4">Secreted protein</fullName>
    </recommendedName>
</protein>
<dbReference type="Proteomes" id="UP001241758">
    <property type="component" value="Unassembled WGS sequence"/>
</dbReference>
<keyword evidence="3" id="KW-1185">Reference proteome</keyword>
<evidence type="ECO:0000313" key="2">
    <source>
        <dbReference type="EMBL" id="MDI6102634.1"/>
    </source>
</evidence>
<evidence type="ECO:0000256" key="1">
    <source>
        <dbReference type="SAM" id="SignalP"/>
    </source>
</evidence>
<evidence type="ECO:0000313" key="3">
    <source>
        <dbReference type="Proteomes" id="UP001241758"/>
    </source>
</evidence>
<keyword evidence="1" id="KW-0732">Signal</keyword>
<feature type="signal peptide" evidence="1">
    <location>
        <begin position="1"/>
        <end position="26"/>
    </location>
</feature>
<dbReference type="EMBL" id="JASCTH010000021">
    <property type="protein sequence ID" value="MDI6102634.1"/>
    <property type="molecule type" value="Genomic_DNA"/>
</dbReference>
<accession>A0ABT6WSE6</accession>
<reference evidence="2 3" key="1">
    <citation type="submission" date="2023-05" db="EMBL/GenBank/DDBJ databases">
        <title>Actinoplanes sp. NEAU-A12 genome sequencing.</title>
        <authorList>
            <person name="Wang Z.-S."/>
        </authorList>
    </citation>
    <scope>NUCLEOTIDE SEQUENCE [LARGE SCALE GENOMIC DNA]</scope>
    <source>
        <strain evidence="2 3">NEAU-A12</strain>
    </source>
</reference>
<dbReference type="RefSeq" id="WP_282763704.1">
    <property type="nucleotide sequence ID" value="NZ_JASCTH010000021.1"/>
</dbReference>
<proteinExistence type="predicted"/>
<comment type="caution">
    <text evidence="2">The sequence shown here is derived from an EMBL/GenBank/DDBJ whole genome shotgun (WGS) entry which is preliminary data.</text>
</comment>